<reference evidence="3" key="2">
    <citation type="submission" date="2015-01" db="EMBL/GenBank/DDBJ databases">
        <title>Evolutionary Origins and Diversification of the Mycorrhizal Mutualists.</title>
        <authorList>
            <consortium name="DOE Joint Genome Institute"/>
            <consortium name="Mycorrhizal Genomics Consortium"/>
            <person name="Kohler A."/>
            <person name="Kuo A."/>
            <person name="Nagy L.G."/>
            <person name="Floudas D."/>
            <person name="Copeland A."/>
            <person name="Barry K.W."/>
            <person name="Cichocki N."/>
            <person name="Veneault-Fourrey C."/>
            <person name="LaButti K."/>
            <person name="Lindquist E.A."/>
            <person name="Lipzen A."/>
            <person name="Lundell T."/>
            <person name="Morin E."/>
            <person name="Murat C."/>
            <person name="Riley R."/>
            <person name="Ohm R."/>
            <person name="Sun H."/>
            <person name="Tunlid A."/>
            <person name="Henrissat B."/>
            <person name="Grigoriev I.V."/>
            <person name="Hibbett D.S."/>
            <person name="Martin F."/>
        </authorList>
    </citation>
    <scope>NUCLEOTIDE SEQUENCE [LARGE SCALE GENOMIC DNA]</scope>
    <source>
        <strain evidence="3">Ve08.2h10</strain>
    </source>
</reference>
<accession>A0A0D0CKC8</accession>
<dbReference type="InParanoid" id="A0A0D0CKC8"/>
<dbReference type="HOGENOM" id="CLU_1907344_0_0_1"/>
<reference evidence="2 3" key="1">
    <citation type="submission" date="2014-04" db="EMBL/GenBank/DDBJ databases">
        <authorList>
            <consortium name="DOE Joint Genome Institute"/>
            <person name="Kuo A."/>
            <person name="Kohler A."/>
            <person name="Jargeat P."/>
            <person name="Nagy L.G."/>
            <person name="Floudas D."/>
            <person name="Copeland A."/>
            <person name="Barry K.W."/>
            <person name="Cichocki N."/>
            <person name="Veneault-Fourrey C."/>
            <person name="LaButti K."/>
            <person name="Lindquist E.A."/>
            <person name="Lipzen A."/>
            <person name="Lundell T."/>
            <person name="Morin E."/>
            <person name="Murat C."/>
            <person name="Sun H."/>
            <person name="Tunlid A."/>
            <person name="Henrissat B."/>
            <person name="Grigoriev I.V."/>
            <person name="Hibbett D.S."/>
            <person name="Martin F."/>
            <person name="Nordberg H.P."/>
            <person name="Cantor M.N."/>
            <person name="Hua S.X."/>
        </authorList>
    </citation>
    <scope>NUCLEOTIDE SEQUENCE [LARGE SCALE GENOMIC DNA]</scope>
    <source>
        <strain evidence="2 3">Ve08.2h10</strain>
    </source>
</reference>
<organism evidence="2 3">
    <name type="scientific">Paxillus rubicundulus Ve08.2h10</name>
    <dbReference type="NCBI Taxonomy" id="930991"/>
    <lineage>
        <taxon>Eukaryota</taxon>
        <taxon>Fungi</taxon>
        <taxon>Dikarya</taxon>
        <taxon>Basidiomycota</taxon>
        <taxon>Agaricomycotina</taxon>
        <taxon>Agaricomycetes</taxon>
        <taxon>Agaricomycetidae</taxon>
        <taxon>Boletales</taxon>
        <taxon>Paxilineae</taxon>
        <taxon>Paxillaceae</taxon>
        <taxon>Paxillus</taxon>
    </lineage>
</organism>
<feature type="compositionally biased region" description="Basic residues" evidence="1">
    <location>
        <begin position="105"/>
        <end position="115"/>
    </location>
</feature>
<proteinExistence type="predicted"/>
<evidence type="ECO:0000313" key="3">
    <source>
        <dbReference type="Proteomes" id="UP000054538"/>
    </source>
</evidence>
<feature type="region of interest" description="Disordered" evidence="1">
    <location>
        <begin position="1"/>
        <end position="133"/>
    </location>
</feature>
<evidence type="ECO:0000256" key="1">
    <source>
        <dbReference type="SAM" id="MobiDB-lite"/>
    </source>
</evidence>
<protein>
    <submittedName>
        <fullName evidence="2">Uncharacterized protein</fullName>
    </submittedName>
</protein>
<keyword evidence="3" id="KW-1185">Reference proteome</keyword>
<dbReference type="Proteomes" id="UP000054538">
    <property type="component" value="Unassembled WGS sequence"/>
</dbReference>
<dbReference type="EMBL" id="KN827939">
    <property type="protein sequence ID" value="KIK75678.1"/>
    <property type="molecule type" value="Genomic_DNA"/>
</dbReference>
<feature type="compositionally biased region" description="Acidic residues" evidence="1">
    <location>
        <begin position="120"/>
        <end position="133"/>
    </location>
</feature>
<evidence type="ECO:0000313" key="2">
    <source>
        <dbReference type="EMBL" id="KIK75678.1"/>
    </source>
</evidence>
<name>A0A0D0CKC8_9AGAM</name>
<dbReference type="AlphaFoldDB" id="A0A0D0CKC8"/>
<sequence>MSKRVPRPTEKAQALDKAAATAFRPKPTVSRSKESNKRSTSGLQATVHTEEEEIALHRDTVIVDVDGTEYDTEGPTRPSTVRKRPQGNSDADKVEKSQVKVRSTAAKRSKTKKHATHEDGGEETDETSDAELG</sequence>
<feature type="compositionally biased region" description="Polar residues" evidence="1">
    <location>
        <begin position="38"/>
        <end position="47"/>
    </location>
</feature>
<gene>
    <name evidence="2" type="ORF">PAXRUDRAFT_29056</name>
</gene>